<keyword evidence="1" id="KW-0812">Transmembrane</keyword>
<protein>
    <submittedName>
        <fullName evidence="3">von Willebrand factor type A</fullName>
    </submittedName>
</protein>
<name>B2TDF4_PARPJ</name>
<dbReference type="CDD" id="cd00198">
    <property type="entry name" value="vWFA"/>
    <property type="match status" value="1"/>
</dbReference>
<feature type="transmembrane region" description="Helical" evidence="1">
    <location>
        <begin position="21"/>
        <end position="46"/>
    </location>
</feature>
<feature type="domain" description="VWFA" evidence="2">
    <location>
        <begin position="150"/>
        <end position="264"/>
    </location>
</feature>
<dbReference type="OrthoDB" id="8707694at2"/>
<proteinExistence type="predicted"/>
<dbReference type="HOGENOM" id="CLU_640612_0_0_4"/>
<sequence length="451" mass="47878" precursor="true">MKTKAKTKAAFRRRQRGSVSIFVAVSLIALLGILGLAVDSGFGYMIKARLDAATDGAVIAAGEAVTRGNNQTEQTNNAQQAATAFFAANYPAGFLGSSVSAGTPSIVFNAGTVTIGMTAQASVPVTFSKVLGFNVLNVSSSSQAIRKTLDMVFVIDNTKSLNTSGVPAAVRSNAVAFLNNFDVTNDRVALMHFAYGTVVDVPFKGNTRGFDRATMTTDINKYTFDGSTNSPEALWNARNQLNTVITQPSSLRVIVFFSDGAPNSFSSFFTTNQSKCNNISTTLASGDGPSGSASGLFSINALSQKLASPCYQNDTSGFVTAMPKWYNAHNVNEQTFPIWPVTSPRVVSNGNATYVNVNRVSRNLLEAMAAAARAEGTYVFTLGYGNELTKPAGPDNELGQDVLKCMANTADSLSRCYNPKQPVGVYCYAATPADLKPCFSQLASQILRISK</sequence>
<dbReference type="eggNOG" id="COG4961">
    <property type="taxonomic scope" value="Bacteria"/>
</dbReference>
<dbReference type="STRING" id="398527.Bphyt_4623"/>
<dbReference type="AlphaFoldDB" id="B2TDF4"/>
<dbReference type="RefSeq" id="WP_012426508.1">
    <property type="nucleotide sequence ID" value="NC_010676.1"/>
</dbReference>
<dbReference type="SMART" id="SM00327">
    <property type="entry name" value="VWA"/>
    <property type="match status" value="1"/>
</dbReference>
<dbReference type="Proteomes" id="UP000001739">
    <property type="component" value="Chromosome 2"/>
</dbReference>
<dbReference type="InterPro" id="IPR036465">
    <property type="entry name" value="vWFA_dom_sf"/>
</dbReference>
<evidence type="ECO:0000259" key="2">
    <source>
        <dbReference type="PROSITE" id="PS50234"/>
    </source>
</evidence>
<evidence type="ECO:0000256" key="1">
    <source>
        <dbReference type="SAM" id="Phobius"/>
    </source>
</evidence>
<reference evidence="3 4" key="1">
    <citation type="journal article" date="2011" name="J. Bacteriol.">
        <title>Complete genome sequence of the plant growth-promoting endophyte Burkholderia phytofirmans strain PsJN.</title>
        <authorList>
            <person name="Weilharter A."/>
            <person name="Mitter B."/>
            <person name="Shin M.V."/>
            <person name="Chain P.S."/>
            <person name="Nowak J."/>
            <person name="Sessitsch A."/>
        </authorList>
    </citation>
    <scope>NUCLEOTIDE SEQUENCE [LARGE SCALE GENOMIC DNA]</scope>
    <source>
        <strain evidence="4">DSM 17436 / LMG 22146 / PsJN</strain>
    </source>
</reference>
<dbReference type="EMBL" id="CP001053">
    <property type="protein sequence ID" value="ACD18994.1"/>
    <property type="molecule type" value="Genomic_DNA"/>
</dbReference>
<dbReference type="Gene3D" id="3.40.50.410">
    <property type="entry name" value="von Willebrand factor, type A domain"/>
    <property type="match status" value="1"/>
</dbReference>
<dbReference type="InterPro" id="IPR028087">
    <property type="entry name" value="Tad_N"/>
</dbReference>
<dbReference type="SUPFAM" id="SSF53300">
    <property type="entry name" value="vWA-like"/>
    <property type="match status" value="1"/>
</dbReference>
<dbReference type="Pfam" id="PF13400">
    <property type="entry name" value="Tad"/>
    <property type="match status" value="1"/>
</dbReference>
<keyword evidence="1" id="KW-0472">Membrane</keyword>
<evidence type="ECO:0000313" key="4">
    <source>
        <dbReference type="Proteomes" id="UP000001739"/>
    </source>
</evidence>
<accession>B2TDF4</accession>
<gene>
    <name evidence="3" type="ordered locus">Bphyt_4623</name>
</gene>
<evidence type="ECO:0000313" key="3">
    <source>
        <dbReference type="EMBL" id="ACD18994.1"/>
    </source>
</evidence>
<dbReference type="Pfam" id="PF00092">
    <property type="entry name" value="VWA"/>
    <property type="match status" value="1"/>
</dbReference>
<dbReference type="PROSITE" id="PS50234">
    <property type="entry name" value="VWFA"/>
    <property type="match status" value="1"/>
</dbReference>
<dbReference type="InterPro" id="IPR002035">
    <property type="entry name" value="VWF_A"/>
</dbReference>
<dbReference type="KEGG" id="bpy:Bphyt_4623"/>
<organism evidence="3 4">
    <name type="scientific">Paraburkholderia phytofirmans (strain DSM 17436 / LMG 22146 / PsJN)</name>
    <name type="common">Burkholderia phytofirmans</name>
    <dbReference type="NCBI Taxonomy" id="398527"/>
    <lineage>
        <taxon>Bacteria</taxon>
        <taxon>Pseudomonadati</taxon>
        <taxon>Pseudomonadota</taxon>
        <taxon>Betaproteobacteria</taxon>
        <taxon>Burkholderiales</taxon>
        <taxon>Burkholderiaceae</taxon>
        <taxon>Paraburkholderia</taxon>
    </lineage>
</organism>
<keyword evidence="1" id="KW-1133">Transmembrane helix</keyword>